<feature type="compositionally biased region" description="Basic residues" evidence="1">
    <location>
        <begin position="25"/>
        <end position="37"/>
    </location>
</feature>
<dbReference type="AlphaFoldDB" id="A0AAV1ING7"/>
<evidence type="ECO:0000313" key="3">
    <source>
        <dbReference type="Proteomes" id="UP001314263"/>
    </source>
</evidence>
<evidence type="ECO:0008006" key="4">
    <source>
        <dbReference type="Google" id="ProtNLM"/>
    </source>
</evidence>
<dbReference type="Proteomes" id="UP001314263">
    <property type="component" value="Unassembled WGS sequence"/>
</dbReference>
<comment type="caution">
    <text evidence="2">The sequence shown here is derived from an EMBL/GenBank/DDBJ whole genome shotgun (WGS) entry which is preliminary data.</text>
</comment>
<dbReference type="EMBL" id="CAUYUE010000017">
    <property type="protein sequence ID" value="CAK0787549.1"/>
    <property type="molecule type" value="Genomic_DNA"/>
</dbReference>
<dbReference type="SUPFAM" id="SSF103511">
    <property type="entry name" value="Chlorophyll a-b binding protein"/>
    <property type="match status" value="1"/>
</dbReference>
<reference evidence="2 3" key="1">
    <citation type="submission" date="2023-10" db="EMBL/GenBank/DDBJ databases">
        <authorList>
            <person name="Maclean D."/>
            <person name="Macfadyen A."/>
        </authorList>
    </citation>
    <scope>NUCLEOTIDE SEQUENCE [LARGE SCALE GENOMIC DNA]</scope>
</reference>
<proteinExistence type="predicted"/>
<sequence>MQTTSRSPQASLDTCRHLRSPSSHRLLHTRATHRIPQQRRSLNVRAEDLPPPPVPKLPKKATIPPMEPELTTSKFGFVENAEVINSRAAMIGFFGILLVEWIAGKGIFEMVGLNVGNGLGFEF</sequence>
<dbReference type="Gene3D" id="1.10.3460.10">
    <property type="entry name" value="Chlorophyll a/b binding protein domain"/>
    <property type="match status" value="1"/>
</dbReference>
<evidence type="ECO:0000313" key="2">
    <source>
        <dbReference type="EMBL" id="CAK0787549.1"/>
    </source>
</evidence>
<evidence type="ECO:0000256" key="1">
    <source>
        <dbReference type="SAM" id="MobiDB-lite"/>
    </source>
</evidence>
<protein>
    <recommendedName>
        <fullName evidence="4">High light inducible protein</fullName>
    </recommendedName>
</protein>
<keyword evidence="3" id="KW-1185">Reference proteome</keyword>
<accession>A0AAV1ING7</accession>
<name>A0AAV1ING7_9CHLO</name>
<feature type="compositionally biased region" description="Polar residues" evidence="1">
    <location>
        <begin position="1"/>
        <end position="12"/>
    </location>
</feature>
<dbReference type="GO" id="GO:0009507">
    <property type="term" value="C:chloroplast"/>
    <property type="evidence" value="ECO:0007669"/>
    <property type="project" value="UniProtKB-SubCell"/>
</dbReference>
<feature type="region of interest" description="Disordered" evidence="1">
    <location>
        <begin position="1"/>
        <end position="68"/>
    </location>
</feature>
<organism evidence="2 3">
    <name type="scientific">Coccomyxa viridis</name>
    <dbReference type="NCBI Taxonomy" id="1274662"/>
    <lineage>
        <taxon>Eukaryota</taxon>
        <taxon>Viridiplantae</taxon>
        <taxon>Chlorophyta</taxon>
        <taxon>core chlorophytes</taxon>
        <taxon>Trebouxiophyceae</taxon>
        <taxon>Trebouxiophyceae incertae sedis</taxon>
        <taxon>Coccomyxaceae</taxon>
        <taxon>Coccomyxa</taxon>
    </lineage>
</organism>
<gene>
    <name evidence="2" type="ORF">CVIRNUC_010770</name>
</gene>